<dbReference type="InterPro" id="IPR000008">
    <property type="entry name" value="C2_dom"/>
</dbReference>
<name>A0A8J6DI40_GALPY</name>
<keyword evidence="5" id="KW-0106">Calcium</keyword>
<feature type="transmembrane region" description="Helical" evidence="8">
    <location>
        <begin position="6"/>
        <end position="26"/>
    </location>
</feature>
<evidence type="ECO:0000256" key="8">
    <source>
        <dbReference type="SAM" id="Phobius"/>
    </source>
</evidence>
<keyword evidence="8" id="KW-0472">Membrane</keyword>
<feature type="domain" description="C2" evidence="9">
    <location>
        <begin position="1245"/>
        <end position="1368"/>
    </location>
</feature>
<dbReference type="SUPFAM" id="SSF51445">
    <property type="entry name" value="(Trans)glycosidases"/>
    <property type="match status" value="1"/>
</dbReference>
<feature type="transmembrane region" description="Helical" evidence="8">
    <location>
        <begin position="38"/>
        <end position="62"/>
    </location>
</feature>
<dbReference type="InterPro" id="IPR010734">
    <property type="entry name" value="Copine_C"/>
</dbReference>
<dbReference type="CDD" id="cd04047">
    <property type="entry name" value="C2B_Copine"/>
    <property type="match status" value="1"/>
</dbReference>
<feature type="region of interest" description="Disordered" evidence="7">
    <location>
        <begin position="1410"/>
        <end position="1443"/>
    </location>
</feature>
<dbReference type="CDD" id="cd06602">
    <property type="entry name" value="GH31_MGAM_SI_GAA"/>
    <property type="match status" value="1"/>
</dbReference>
<dbReference type="FunFam" id="2.60.40.1760:FF:000001">
    <property type="entry name" value="Maltase-glucoamylase, intestinal"/>
    <property type="match status" value="1"/>
</dbReference>
<feature type="non-terminal residue" evidence="10">
    <location>
        <position position="1761"/>
    </location>
</feature>
<feature type="region of interest" description="Disordered" evidence="7">
    <location>
        <begin position="97"/>
        <end position="133"/>
    </location>
</feature>
<sequence>VMEVMVVREVMVMVVVVMVVMVVVVMKVMEVMVGMVMVVREVVVEVMEVVVMVMVVVVVVVVREVLELVVVVESRVCRRGHLHAQGKDGAERAWAHQALGPRPSPCQASVSVPVPTSPRGPPAGSGQGQRCRRPAPWAVSALPLLGDRPEGRQVLGVPPRPSCPRPTAGGRPRGRFEGADRPAPRRLTLRKRDTISLFGNDISPLTLEVDMHTSDRLRFKIYDPNNKRFEVPLDIDSPASSAISPSYEVEFVNGSALQLRVIRKTSRTVLWETSLGGLIFSSQFLQVTASVPSTAIYGFGEHEHAALRHDMNFVKYGMFSRDQPPMAYSNLYGVHPFYLCVEDDFSAHGVLLLNANAQEVILSPYPSLTFRTVGGILDFYMFLGPSPENVVQQYTEAIGRPHFPPYWSLGFQLGRWGYNSIDELKRTVDRVRQYDIPHDVQYGDIDYMERQMDFTYDSTNFTGLPEYIKELKSEGVHYVIVLDPFLTKDEPRGTYRPFDLGQDLGIWVNNSDGATAAIGKAWPPGECVFLDFTNPRAAEWWVQMCTEFKTVLDYDGICIDMNEPSNFRAGQEPGCEENSLNYPPFVPDVAGGFLAEKTLCPDSRTYLGDLYDTHSLYGWSHAAQNATQKRAFVLSRSTFVGSGRYGGHWLGDNFSRWRDLYLSVIGMLEFNLFGIPHEQDPGAFGEEFAAIARTALRNRYTLLPYLYTLFYHAHTYGGTVARPLLHEFVTDPLTHDIDRAFLWGPAFMVVPVLEEGDQVPPSWSRKLVEIPAPLDLIPLFIRGGYILPTQNPDRTTTLSRGNPFGLIVALDEQGEAVGSLFWDDGDSTDSIEREEFFYAEYRFTNRVLKATVVKNGYQGVASLSYGTVQILGLPSRPNLISLNGNPIPSNRVQYDTNGVRRGPAGGARLGGGRGSRRQVRRLRPPSSPPAAVPVVAPSARPLAAAVADCGVAATVAVRLRQIRPWGPRAALTTVLFRSPQLGALLQRGSGSAGLGSAAGAGLWPLRLPRGRARWRSCRSGRPSDVCMLVLAPGVTCGPNPLQPHVGGREGGDRRGSRRLDPPAVGAGPRPPFRCGKRAPLEDRGGPSGSSGQPPRPGRAVQGGQGREAAASSRSRWAAGAGPCPDEGPHCPAALPGRGGGRGRTRSGAPFPCSVPGAGTARPPARFGRTEVIDNTLNPDFVRKFILDYFFEERENLRFDLYDVDSKSPDLSKHDFLGQALCTLGEIVGAPGSRLEKCIVGVPGKDCGTIVLTAEELSCCRDAVLMQFCANKLDKEDFFGKSDPFLAFYRSNEDGSFTICHKTEVVKNTLNPVWQAFKISVRALCNGDHDRTVKVEVLDWDRDGSHDFIGEFTTSYRELSRGQSQLNVYQVVNPKKKGRKKKYTDSGMVSVHGREAARWALPVAPSWARPCPRGRSSCPEDSAGGALTSGQRPSEWPRAGRGAGRVSGCPLAPVTLAPVQVTLLSFLVETEASFLNYIKGGTQINFTVAIDFTASNGGCGFSGPSGRTGRDARGPRPAPASPAGDPAQPTSLHYASPHQLSAYGMALRAVGEVVQDYDSDKMFPALGFGARLPPDGRVSHEFALNGNPQNPYCEGIDGVLEAYYRSLRSVQLYGPTNFAPVINHVARYASSVADGSQYFVLLIVTDGVISDMAQTKESIVNASRLPMSIIIVGLGPAEFDAMVELDGDDVRVSSRGKSAERDIVQFVPFRDYVDRSGNHVLSMARLARDVLAEIPEQFLTYMRAHGVKPAPAPPAPALQTRI</sequence>
<dbReference type="InterPro" id="IPR035892">
    <property type="entry name" value="C2_domain_sf"/>
</dbReference>
<comment type="caution">
    <text evidence="10">The sequence shown here is derived from an EMBL/GenBank/DDBJ whole genome shotgun (WGS) entry which is preliminary data.</text>
</comment>
<evidence type="ECO:0000256" key="2">
    <source>
        <dbReference type="ARBA" id="ARBA00009048"/>
    </source>
</evidence>
<keyword evidence="8" id="KW-0812">Transmembrane</keyword>
<dbReference type="OrthoDB" id="1334205at2759"/>
<dbReference type="SUPFAM" id="SSF49562">
    <property type="entry name" value="C2 domain (Calcium/lipid-binding domain, CaLB)"/>
    <property type="match status" value="2"/>
</dbReference>
<dbReference type="CDD" id="cd04048">
    <property type="entry name" value="C2A_Copine"/>
    <property type="match status" value="1"/>
</dbReference>
<evidence type="ECO:0000313" key="11">
    <source>
        <dbReference type="Proteomes" id="UP000700334"/>
    </source>
</evidence>
<dbReference type="CDD" id="cd01459">
    <property type="entry name" value="vWA_copine_like"/>
    <property type="match status" value="1"/>
</dbReference>
<dbReference type="EMBL" id="JAGFMF010011873">
    <property type="protein sequence ID" value="KAG8510367.1"/>
    <property type="molecule type" value="Genomic_DNA"/>
</dbReference>
<feature type="region of interest" description="Disordered" evidence="7">
    <location>
        <begin position="1500"/>
        <end position="1531"/>
    </location>
</feature>
<dbReference type="CDD" id="cd14752">
    <property type="entry name" value="GH31_N"/>
    <property type="match status" value="1"/>
</dbReference>
<evidence type="ECO:0000256" key="6">
    <source>
        <dbReference type="ARBA" id="ARBA00023180"/>
    </source>
</evidence>
<evidence type="ECO:0000259" key="9">
    <source>
        <dbReference type="PROSITE" id="PS50004"/>
    </source>
</evidence>
<dbReference type="InterPro" id="IPR011013">
    <property type="entry name" value="Gal_mutarotase_sf_dom"/>
</dbReference>
<evidence type="ECO:0000313" key="10">
    <source>
        <dbReference type="EMBL" id="KAG8510367.1"/>
    </source>
</evidence>
<dbReference type="InterPro" id="IPR048395">
    <property type="entry name" value="Glyco_hydro_31_C"/>
</dbReference>
<dbReference type="InterPro" id="IPR002035">
    <property type="entry name" value="VWF_A"/>
</dbReference>
<feature type="compositionally biased region" description="Low complexity" evidence="7">
    <location>
        <begin position="1106"/>
        <end position="1121"/>
    </location>
</feature>
<dbReference type="GO" id="GO:0004558">
    <property type="term" value="F:alpha-1,4-glucosidase activity"/>
    <property type="evidence" value="ECO:0007669"/>
    <property type="project" value="TreeGrafter"/>
</dbReference>
<feature type="region of interest" description="Disordered" evidence="7">
    <location>
        <begin position="1037"/>
        <end position="1166"/>
    </location>
</feature>
<gene>
    <name evidence="10" type="ORF">J0S82_016992</name>
</gene>
<dbReference type="SMART" id="SM00327">
    <property type="entry name" value="VWA"/>
    <property type="match status" value="1"/>
</dbReference>
<dbReference type="InterPro" id="IPR013780">
    <property type="entry name" value="Glyco_hydro_b"/>
</dbReference>
<dbReference type="Gene3D" id="3.20.20.80">
    <property type="entry name" value="Glycosidases"/>
    <property type="match status" value="1"/>
</dbReference>
<feature type="compositionally biased region" description="Basic residues" evidence="7">
    <location>
        <begin position="914"/>
        <end position="923"/>
    </location>
</feature>
<dbReference type="Pfam" id="PF01055">
    <property type="entry name" value="Glyco_hydro_31_2nd"/>
    <property type="match status" value="1"/>
</dbReference>
<comment type="similarity">
    <text evidence="1">Belongs to the glycosyl hydrolase 31 family.</text>
</comment>
<feature type="domain" description="C2" evidence="9">
    <location>
        <begin position="1086"/>
        <end position="1236"/>
    </location>
</feature>
<dbReference type="Gene3D" id="2.60.40.1180">
    <property type="entry name" value="Golgi alpha-mannosidase II"/>
    <property type="match status" value="2"/>
</dbReference>
<dbReference type="SMART" id="SM00239">
    <property type="entry name" value="C2"/>
    <property type="match status" value="2"/>
</dbReference>
<dbReference type="InterPro" id="IPR036465">
    <property type="entry name" value="vWFA_dom_sf"/>
</dbReference>
<dbReference type="PANTHER" id="PTHR22762">
    <property type="entry name" value="ALPHA-GLUCOSIDASE"/>
    <property type="match status" value="1"/>
</dbReference>
<dbReference type="PANTHER" id="PTHR22762:SF133">
    <property type="entry name" value="P-TYPE DOMAIN-CONTAINING PROTEIN"/>
    <property type="match status" value="1"/>
</dbReference>
<evidence type="ECO:0000256" key="4">
    <source>
        <dbReference type="ARBA" id="ARBA00022737"/>
    </source>
</evidence>
<evidence type="ECO:0000256" key="1">
    <source>
        <dbReference type="ARBA" id="ARBA00007806"/>
    </source>
</evidence>
<dbReference type="Pfam" id="PF21365">
    <property type="entry name" value="Glyco_hydro_31_3rd"/>
    <property type="match status" value="1"/>
</dbReference>
<accession>A0A8J6DI40</accession>
<dbReference type="Pfam" id="PF07002">
    <property type="entry name" value="Copine"/>
    <property type="match status" value="1"/>
</dbReference>
<evidence type="ECO:0000256" key="7">
    <source>
        <dbReference type="SAM" id="MobiDB-lite"/>
    </source>
</evidence>
<dbReference type="SUPFAM" id="SSF51011">
    <property type="entry name" value="Glycosyl hydrolase domain"/>
    <property type="match status" value="1"/>
</dbReference>
<proteinExistence type="inferred from homology"/>
<dbReference type="Gene3D" id="2.60.40.1760">
    <property type="entry name" value="glycosyl hydrolase (family 31)"/>
    <property type="match status" value="1"/>
</dbReference>
<dbReference type="InterPro" id="IPR017853">
    <property type="entry name" value="GH"/>
</dbReference>
<dbReference type="InterPro" id="IPR000322">
    <property type="entry name" value="Glyco_hydro_31_TIM"/>
</dbReference>
<keyword evidence="11" id="KW-1185">Reference proteome</keyword>
<dbReference type="GO" id="GO:0030246">
    <property type="term" value="F:carbohydrate binding"/>
    <property type="evidence" value="ECO:0007669"/>
    <property type="project" value="InterPro"/>
</dbReference>
<dbReference type="SUPFAM" id="SSF53300">
    <property type="entry name" value="vWA-like"/>
    <property type="match status" value="1"/>
</dbReference>
<dbReference type="GO" id="GO:0046872">
    <property type="term" value="F:metal ion binding"/>
    <property type="evidence" value="ECO:0007669"/>
    <property type="project" value="UniProtKB-KW"/>
</dbReference>
<keyword evidence="4" id="KW-0677">Repeat</keyword>
<dbReference type="PROSITE" id="PS50004">
    <property type="entry name" value="C2"/>
    <property type="match status" value="2"/>
</dbReference>
<dbReference type="Proteomes" id="UP000700334">
    <property type="component" value="Unassembled WGS sequence"/>
</dbReference>
<feature type="region of interest" description="Disordered" evidence="7">
    <location>
        <begin position="148"/>
        <end position="181"/>
    </location>
</feature>
<keyword evidence="6" id="KW-0325">Glycoprotein</keyword>
<evidence type="ECO:0000256" key="5">
    <source>
        <dbReference type="ARBA" id="ARBA00022837"/>
    </source>
</evidence>
<dbReference type="SUPFAM" id="SSF74650">
    <property type="entry name" value="Galactose mutarotase-like"/>
    <property type="match status" value="1"/>
</dbReference>
<keyword evidence="8" id="KW-1133">Transmembrane helix</keyword>
<dbReference type="Gene3D" id="2.60.40.150">
    <property type="entry name" value="C2 domain"/>
    <property type="match status" value="2"/>
</dbReference>
<reference evidence="10" key="1">
    <citation type="journal article" date="2021" name="Evol. Appl.">
        <title>The genome of the Pyrenean desman and the effects of bottlenecks and inbreeding on the genomic landscape of an endangered species.</title>
        <authorList>
            <person name="Escoda L."/>
            <person name="Castresana J."/>
        </authorList>
    </citation>
    <scope>NUCLEOTIDE SEQUENCE</scope>
    <source>
        <strain evidence="10">IBE-C5619</strain>
    </source>
</reference>
<feature type="compositionally biased region" description="Gly residues" evidence="7">
    <location>
        <begin position="903"/>
        <end position="913"/>
    </location>
</feature>
<dbReference type="FunFam" id="2.60.40.150:FF:000013">
    <property type="entry name" value="copine-9 isoform X1"/>
    <property type="match status" value="1"/>
</dbReference>
<keyword evidence="3" id="KW-0479">Metal-binding</keyword>
<feature type="region of interest" description="Disordered" evidence="7">
    <location>
        <begin position="897"/>
        <end position="933"/>
    </location>
</feature>
<evidence type="ECO:0000256" key="3">
    <source>
        <dbReference type="ARBA" id="ARBA00022723"/>
    </source>
</evidence>
<feature type="compositionally biased region" description="Basic and acidic residues" evidence="7">
    <location>
        <begin position="1046"/>
        <end position="1060"/>
    </location>
</feature>
<dbReference type="Pfam" id="PF00168">
    <property type="entry name" value="C2"/>
    <property type="match status" value="2"/>
</dbReference>
<organism evidence="10 11">
    <name type="scientific">Galemys pyrenaicus</name>
    <name type="common">Iberian desman</name>
    <name type="synonym">Pyrenean desman</name>
    <dbReference type="NCBI Taxonomy" id="202257"/>
    <lineage>
        <taxon>Eukaryota</taxon>
        <taxon>Metazoa</taxon>
        <taxon>Chordata</taxon>
        <taxon>Craniata</taxon>
        <taxon>Vertebrata</taxon>
        <taxon>Euteleostomi</taxon>
        <taxon>Mammalia</taxon>
        <taxon>Eutheria</taxon>
        <taxon>Laurasiatheria</taxon>
        <taxon>Eulipotyphla</taxon>
        <taxon>Talpidae</taxon>
        <taxon>Galemys</taxon>
    </lineage>
</organism>
<dbReference type="GO" id="GO:0005975">
    <property type="term" value="P:carbohydrate metabolic process"/>
    <property type="evidence" value="ECO:0007669"/>
    <property type="project" value="InterPro"/>
</dbReference>
<comment type="similarity">
    <text evidence="2">Belongs to the copine family.</text>
</comment>
<protein>
    <submittedName>
        <fullName evidence="10">Maltase-glucoamylase, intestinal</fullName>
    </submittedName>
</protein>
<dbReference type="InterPro" id="IPR037768">
    <property type="entry name" value="C2B_Copine"/>
</dbReference>